<dbReference type="RefSeq" id="WP_322132377.1">
    <property type="nucleotide sequence ID" value="NZ_CP085036.1"/>
</dbReference>
<comment type="caution">
    <text evidence="3">The sequence shown here is derived from an EMBL/GenBank/DDBJ whole genome shotgun (WGS) entry which is preliminary data.</text>
</comment>
<gene>
    <name evidence="3" type="ORF">M2152_000190</name>
</gene>
<keyword evidence="4" id="KW-1185">Reference proteome</keyword>
<proteinExistence type="predicted"/>
<name>A0ABT6KKN5_9MICO</name>
<reference evidence="3 4" key="1">
    <citation type="submission" date="2023-04" db="EMBL/GenBank/DDBJ databases">
        <title>Genome Encyclopedia of Bacteria and Archaea VI: Functional Genomics of Type Strains.</title>
        <authorList>
            <person name="Whitman W."/>
        </authorList>
    </citation>
    <scope>NUCLEOTIDE SEQUENCE [LARGE SCALE GENOMIC DNA]</scope>
    <source>
        <strain evidence="3 4">SG_E_30_P1</strain>
    </source>
</reference>
<dbReference type="Gene3D" id="3.90.1010.20">
    <property type="match status" value="1"/>
</dbReference>
<organism evidence="3 4">
    <name type="scientific">Antiquaquibacter oligotrophicus</name>
    <dbReference type="NCBI Taxonomy" id="2880260"/>
    <lineage>
        <taxon>Bacteria</taxon>
        <taxon>Bacillati</taxon>
        <taxon>Actinomycetota</taxon>
        <taxon>Actinomycetes</taxon>
        <taxon>Micrococcales</taxon>
        <taxon>Microbacteriaceae</taxon>
        <taxon>Antiquaquibacter</taxon>
    </lineage>
</organism>
<evidence type="ECO:0000313" key="4">
    <source>
        <dbReference type="Proteomes" id="UP001160142"/>
    </source>
</evidence>
<feature type="chain" id="PRO_5047216809" evidence="2">
    <location>
        <begin position="24"/>
        <end position="157"/>
    </location>
</feature>
<feature type="signal peptide" evidence="2">
    <location>
        <begin position="1"/>
        <end position="23"/>
    </location>
</feature>
<evidence type="ECO:0000256" key="1">
    <source>
        <dbReference type="SAM" id="MobiDB-lite"/>
    </source>
</evidence>
<dbReference type="Proteomes" id="UP001160142">
    <property type="component" value="Unassembled WGS sequence"/>
</dbReference>
<sequence length="157" mass="15562">MRTTIARPALAVAAGLALAGALAGCAAETPTETPSTETDTGTTPETSTPDTGADTGSTGTYADGTYSESGQYQSPNGTETIDVTLTVAGGNVTDVQIGTNPTNPNTEFYQGEFAGGIAEQIVGKSLDSISVSKVAGSSLTSGGFMKALEAIKADASS</sequence>
<protein>
    <submittedName>
        <fullName evidence="3">Uncharacterized protein with FMN-binding domain</fullName>
    </submittedName>
</protein>
<keyword evidence="2" id="KW-0732">Signal</keyword>
<dbReference type="EMBL" id="JARXVQ010000001">
    <property type="protein sequence ID" value="MDH6180008.1"/>
    <property type="molecule type" value="Genomic_DNA"/>
</dbReference>
<evidence type="ECO:0000256" key="2">
    <source>
        <dbReference type="SAM" id="SignalP"/>
    </source>
</evidence>
<feature type="region of interest" description="Disordered" evidence="1">
    <location>
        <begin position="27"/>
        <end position="78"/>
    </location>
</feature>
<feature type="compositionally biased region" description="Low complexity" evidence="1">
    <location>
        <begin position="27"/>
        <end position="52"/>
    </location>
</feature>
<dbReference type="PROSITE" id="PS51257">
    <property type="entry name" value="PROKAR_LIPOPROTEIN"/>
    <property type="match status" value="1"/>
</dbReference>
<feature type="compositionally biased region" description="Polar residues" evidence="1">
    <location>
        <begin position="54"/>
        <end position="78"/>
    </location>
</feature>
<accession>A0ABT6KKN5</accession>
<evidence type="ECO:0000313" key="3">
    <source>
        <dbReference type="EMBL" id="MDH6180008.1"/>
    </source>
</evidence>